<protein>
    <submittedName>
        <fullName evidence="1">Uncharacterized protein</fullName>
    </submittedName>
</protein>
<accession>A0A0L0DT31</accession>
<proteinExistence type="predicted"/>
<dbReference type="AlphaFoldDB" id="A0A0L0DT31"/>
<keyword evidence="2" id="KW-1185">Reference proteome</keyword>
<sequence>MAHNEKRRRPQFFRWFVSQTHQVARVDGAVEHHGETYGFSEYADFKREKADQVFYGMNSVFCESQKMHNGTMPIPNFEHFEFVGEGDIDFQTVYIWHAADHHDHNSVTYAENAHTGDPVYLQVHDRRTGPSETIEYRFFEFDAAPQDPNIFHPSAEIQRLCVAN</sequence>
<evidence type="ECO:0000313" key="2">
    <source>
        <dbReference type="Proteomes" id="UP000054408"/>
    </source>
</evidence>
<gene>
    <name evidence="1" type="ORF">AMSG_10809</name>
</gene>
<dbReference type="RefSeq" id="XP_013753243.1">
    <property type="nucleotide sequence ID" value="XM_013897789.1"/>
</dbReference>
<name>A0A0L0DT31_THETB</name>
<dbReference type="EMBL" id="GL349496">
    <property type="protein sequence ID" value="KNC55191.1"/>
    <property type="molecule type" value="Genomic_DNA"/>
</dbReference>
<reference evidence="1 2" key="1">
    <citation type="submission" date="2010-05" db="EMBL/GenBank/DDBJ databases">
        <title>The Genome Sequence of Thecamonas trahens ATCC 50062.</title>
        <authorList>
            <consortium name="The Broad Institute Genome Sequencing Platform"/>
            <person name="Russ C."/>
            <person name="Cuomo C."/>
            <person name="Shea T."/>
            <person name="Young S.K."/>
            <person name="Zeng Q."/>
            <person name="Koehrsen M."/>
            <person name="Haas B."/>
            <person name="Borodovsky M."/>
            <person name="Guigo R."/>
            <person name="Alvarado L."/>
            <person name="Berlin A."/>
            <person name="Bochicchio J."/>
            <person name="Borenstein D."/>
            <person name="Chapman S."/>
            <person name="Chen Z."/>
            <person name="Freedman E."/>
            <person name="Gellesch M."/>
            <person name="Goldberg J."/>
            <person name="Griggs A."/>
            <person name="Gujja S."/>
            <person name="Heilman E."/>
            <person name="Heiman D."/>
            <person name="Hepburn T."/>
            <person name="Howarth C."/>
            <person name="Jen D."/>
            <person name="Larson L."/>
            <person name="Mehta T."/>
            <person name="Park D."/>
            <person name="Pearson M."/>
            <person name="Roberts A."/>
            <person name="Saif S."/>
            <person name="Shenoy N."/>
            <person name="Sisk P."/>
            <person name="Stolte C."/>
            <person name="Sykes S."/>
            <person name="Thomson T."/>
            <person name="Walk T."/>
            <person name="White J."/>
            <person name="Yandava C."/>
            <person name="Burger G."/>
            <person name="Gray M.W."/>
            <person name="Holland P.W.H."/>
            <person name="King N."/>
            <person name="Lang F.B.F."/>
            <person name="Roger A.J."/>
            <person name="Ruiz-Trillo I."/>
            <person name="Lander E."/>
            <person name="Nusbaum C."/>
        </authorList>
    </citation>
    <scope>NUCLEOTIDE SEQUENCE [LARGE SCALE GENOMIC DNA]</scope>
    <source>
        <strain evidence="1 2">ATCC 50062</strain>
    </source>
</reference>
<evidence type="ECO:0000313" key="1">
    <source>
        <dbReference type="EMBL" id="KNC55191.1"/>
    </source>
</evidence>
<organism evidence="1 2">
    <name type="scientific">Thecamonas trahens ATCC 50062</name>
    <dbReference type="NCBI Taxonomy" id="461836"/>
    <lineage>
        <taxon>Eukaryota</taxon>
        <taxon>Apusozoa</taxon>
        <taxon>Apusomonadida</taxon>
        <taxon>Apusomonadidae</taxon>
        <taxon>Thecamonas</taxon>
    </lineage>
</organism>
<dbReference type="Proteomes" id="UP000054408">
    <property type="component" value="Unassembled WGS sequence"/>
</dbReference>
<dbReference type="GeneID" id="25568943"/>